<dbReference type="WBParaSite" id="Csp11.Scaffold629.g15757.t1">
    <property type="protein sequence ID" value="Csp11.Scaffold629.g15757.t1"/>
    <property type="gene ID" value="Csp11.Scaffold629.g15757"/>
</dbReference>
<accession>A0A1I7U7X3</accession>
<name>A0A1I7U7X3_9PELO</name>
<organism evidence="1 2">
    <name type="scientific">Caenorhabditis tropicalis</name>
    <dbReference type="NCBI Taxonomy" id="1561998"/>
    <lineage>
        <taxon>Eukaryota</taxon>
        <taxon>Metazoa</taxon>
        <taxon>Ecdysozoa</taxon>
        <taxon>Nematoda</taxon>
        <taxon>Chromadorea</taxon>
        <taxon>Rhabditida</taxon>
        <taxon>Rhabditina</taxon>
        <taxon>Rhabditomorpha</taxon>
        <taxon>Rhabditoidea</taxon>
        <taxon>Rhabditidae</taxon>
        <taxon>Peloderinae</taxon>
        <taxon>Caenorhabditis</taxon>
    </lineage>
</organism>
<dbReference type="AlphaFoldDB" id="A0A1I7U7X3"/>
<evidence type="ECO:0000313" key="1">
    <source>
        <dbReference type="Proteomes" id="UP000095282"/>
    </source>
</evidence>
<protein>
    <submittedName>
        <fullName evidence="2">Ovule protein</fullName>
    </submittedName>
</protein>
<dbReference type="Proteomes" id="UP000095282">
    <property type="component" value="Unplaced"/>
</dbReference>
<proteinExistence type="predicted"/>
<reference evidence="2" key="1">
    <citation type="submission" date="2016-11" db="UniProtKB">
        <authorList>
            <consortium name="WormBaseParasite"/>
        </authorList>
    </citation>
    <scope>IDENTIFICATION</scope>
</reference>
<keyword evidence="1" id="KW-1185">Reference proteome</keyword>
<sequence length="129" mass="14935">MNRKESKYNTCIAIEQGVPSRDIQIIHILHAYRRKEFENRRFKPILTTTEQPISTKTVPVKSHVWNGITHQHISLFPVSTVLSSYNFSSKNYSSEACADMQRITSLRLNVIHAPIIDQKTRKTDISIRI</sequence>
<evidence type="ECO:0000313" key="2">
    <source>
        <dbReference type="WBParaSite" id="Csp11.Scaffold629.g15757.t1"/>
    </source>
</evidence>